<dbReference type="Proteomes" id="UP001243846">
    <property type="component" value="Unassembled WGS sequence"/>
</dbReference>
<organism evidence="2 3">
    <name type="scientific">Paracoccus cavernae</name>
    <dbReference type="NCBI Taxonomy" id="1571207"/>
    <lineage>
        <taxon>Bacteria</taxon>
        <taxon>Pseudomonadati</taxon>
        <taxon>Pseudomonadota</taxon>
        <taxon>Alphaproteobacteria</taxon>
        <taxon>Rhodobacterales</taxon>
        <taxon>Paracoccaceae</taxon>
        <taxon>Paracoccus</taxon>
    </lineage>
</organism>
<keyword evidence="3" id="KW-1185">Reference proteome</keyword>
<dbReference type="EMBL" id="JAUFRC010000001">
    <property type="protein sequence ID" value="MDN3711472.1"/>
    <property type="molecule type" value="Genomic_DNA"/>
</dbReference>
<sequence>MPDAVREAGAQVYAVLDGASVFGLAERLEGSGLAWKCLFQGEAAQIHAAAAPYLVALRPDNPLTAKLLRPCPTDARPAPHRPCKAEFFWQVRFRSKGCGVICANSQCSKIRARRAGLFRFFDPLVFRTLVANLAPDDLAAFCRGISALAAVNAEGGFTTITRQDAAS</sequence>
<dbReference type="InterPro" id="IPR025391">
    <property type="entry name" value="DUF4123"/>
</dbReference>
<dbReference type="Pfam" id="PF13503">
    <property type="entry name" value="DUF4123"/>
    <property type="match status" value="1"/>
</dbReference>
<accession>A0ABT8D7R9</accession>
<evidence type="ECO:0000313" key="2">
    <source>
        <dbReference type="EMBL" id="MDN3711472.1"/>
    </source>
</evidence>
<evidence type="ECO:0000313" key="3">
    <source>
        <dbReference type="Proteomes" id="UP001243846"/>
    </source>
</evidence>
<feature type="domain" description="DUF4123" evidence="1">
    <location>
        <begin position="12"/>
        <end position="139"/>
    </location>
</feature>
<name>A0ABT8D7R9_9RHOB</name>
<reference evidence="3" key="1">
    <citation type="journal article" date="2019" name="Int. J. Syst. Evol. Microbiol.">
        <title>The Global Catalogue of Microorganisms (GCM) 10K type strain sequencing project: providing services to taxonomists for standard genome sequencing and annotation.</title>
        <authorList>
            <consortium name="The Broad Institute Genomics Platform"/>
            <consortium name="The Broad Institute Genome Sequencing Center for Infectious Disease"/>
            <person name="Wu L."/>
            <person name="Ma J."/>
        </authorList>
    </citation>
    <scope>NUCLEOTIDE SEQUENCE [LARGE SCALE GENOMIC DNA]</scope>
    <source>
        <strain evidence="3">CECT 8482</strain>
    </source>
</reference>
<gene>
    <name evidence="2" type="ORF">QWZ10_05970</name>
</gene>
<proteinExistence type="predicted"/>
<protein>
    <submittedName>
        <fullName evidence="2">DUF4123 domain-containing protein</fullName>
    </submittedName>
</protein>
<evidence type="ECO:0000259" key="1">
    <source>
        <dbReference type="Pfam" id="PF13503"/>
    </source>
</evidence>
<comment type="caution">
    <text evidence="2">The sequence shown here is derived from an EMBL/GenBank/DDBJ whole genome shotgun (WGS) entry which is preliminary data.</text>
</comment>